<evidence type="ECO:0000313" key="3">
    <source>
        <dbReference type="EMBL" id="KNX41850.1"/>
    </source>
</evidence>
<keyword evidence="4" id="KW-1185">Reference proteome</keyword>
<dbReference type="OrthoDB" id="5186731at2"/>
<dbReference type="RefSeq" id="WP_050662486.1">
    <property type="nucleotide sequence ID" value="NZ_CP118494.1"/>
</dbReference>
<proteinExistence type="inferred from homology"/>
<dbReference type="InterPro" id="IPR014729">
    <property type="entry name" value="Rossmann-like_a/b/a_fold"/>
</dbReference>
<dbReference type="PANTHER" id="PTHR46268">
    <property type="entry name" value="STRESS RESPONSE PROTEIN NHAX"/>
    <property type="match status" value="1"/>
</dbReference>
<dbReference type="AlphaFoldDB" id="A0A0L6CVZ5"/>
<accession>A0A0L6CVZ5</accession>
<dbReference type="EMBL" id="LGVV01000016">
    <property type="protein sequence ID" value="KNX41850.1"/>
    <property type="molecule type" value="Genomic_DNA"/>
</dbReference>
<comment type="caution">
    <text evidence="3">The sequence shown here is derived from an EMBL/GenBank/DDBJ whole genome shotgun (WGS) entry which is preliminary data.</text>
</comment>
<dbReference type="CDD" id="cd00293">
    <property type="entry name" value="USP-like"/>
    <property type="match status" value="1"/>
</dbReference>
<dbReference type="STRING" id="74031.SAMN04488077_10995"/>
<evidence type="ECO:0000259" key="2">
    <source>
        <dbReference type="Pfam" id="PF00582"/>
    </source>
</evidence>
<dbReference type="Pfam" id="PF00582">
    <property type="entry name" value="Usp"/>
    <property type="match status" value="1"/>
</dbReference>
<dbReference type="InterPro" id="IPR006015">
    <property type="entry name" value="Universal_stress_UspA"/>
</dbReference>
<dbReference type="Proteomes" id="UP000037046">
    <property type="component" value="Unassembled WGS sequence"/>
</dbReference>
<organism evidence="3 4">
    <name type="scientific">Roseovarius tolerans</name>
    <dbReference type="NCBI Taxonomy" id="74031"/>
    <lineage>
        <taxon>Bacteria</taxon>
        <taxon>Pseudomonadati</taxon>
        <taxon>Pseudomonadota</taxon>
        <taxon>Alphaproteobacteria</taxon>
        <taxon>Rhodobacterales</taxon>
        <taxon>Roseobacteraceae</taxon>
        <taxon>Roseovarius</taxon>
    </lineage>
</organism>
<protein>
    <submittedName>
        <fullName evidence="3">Universal stress protein family protein</fullName>
    </submittedName>
</protein>
<gene>
    <name evidence="3" type="ORF">ROTO_15750</name>
</gene>
<evidence type="ECO:0000313" key="4">
    <source>
        <dbReference type="Proteomes" id="UP000037046"/>
    </source>
</evidence>
<sequence length="144" mass="15546">MSGKFVVGYDGSVSARRALEFAVDRARAQGGTIVLTHVLEWSPYSFLTPQELEERHARRKDEMTRAEKAIMTTVKAELDDAGLPNEVVIRYGNTAEILGRVAKEHNAVQIIIGRDGQSALGARVFGSVAGALVQTAPVPCTIVP</sequence>
<dbReference type="PATRIC" id="fig|74031.6.peg.1608"/>
<dbReference type="Gene3D" id="3.40.50.620">
    <property type="entry name" value="HUPs"/>
    <property type="match status" value="1"/>
</dbReference>
<comment type="similarity">
    <text evidence="1">Belongs to the universal stress protein A family.</text>
</comment>
<dbReference type="PRINTS" id="PR01438">
    <property type="entry name" value="UNVRSLSTRESS"/>
</dbReference>
<dbReference type="SUPFAM" id="SSF52402">
    <property type="entry name" value="Adenine nucleotide alpha hydrolases-like"/>
    <property type="match status" value="1"/>
</dbReference>
<dbReference type="PANTHER" id="PTHR46268:SF6">
    <property type="entry name" value="UNIVERSAL STRESS PROTEIN UP12"/>
    <property type="match status" value="1"/>
</dbReference>
<evidence type="ECO:0000256" key="1">
    <source>
        <dbReference type="ARBA" id="ARBA00008791"/>
    </source>
</evidence>
<feature type="domain" description="UspA" evidence="2">
    <location>
        <begin position="1"/>
        <end position="144"/>
    </location>
</feature>
<reference evidence="4" key="1">
    <citation type="submission" date="2015-07" db="EMBL/GenBank/DDBJ databases">
        <title>Draft Genome Sequence of Roseovarius tolerans EL-164, a producer of N-Acylated Alanine Methyl Esters (NAMEs).</title>
        <authorList>
            <person name="Voget S."/>
            <person name="Bruns H."/>
            <person name="Wagner-Doebler I."/>
            <person name="Schulz S."/>
            <person name="Daniel R."/>
        </authorList>
    </citation>
    <scope>NUCLEOTIDE SEQUENCE [LARGE SCALE GENOMIC DNA]</scope>
    <source>
        <strain evidence="4">EL-164</strain>
    </source>
</reference>
<name>A0A0L6CVZ5_9RHOB</name>
<dbReference type="InterPro" id="IPR006016">
    <property type="entry name" value="UspA"/>
</dbReference>